<keyword evidence="2" id="KW-1185">Reference proteome</keyword>
<protein>
    <recommendedName>
        <fullName evidence="3">Nucleotidyl transferase AbiEii/AbiGii toxin family protein</fullName>
    </recommendedName>
</protein>
<sequence>MSVQRPSQWALLFDLALGIIDNARTAVDHDFLWSFGGGTALMLQIHHRESHDIDLFIDDPQILPFLNPATQDYKLSRQPDDYDTDGAQVTKLIFQDIGEIDFICCADVTNTPSKKAMVRDREVDLETPAEIVAKKVYYRGSRLQPRDMFDIAAVAESLGADHVKHALKQCGADRLAAAQAVARAMDPMLAQRIIDQLMFREHTRHLVQKAQSITEGLLKGAAA</sequence>
<proteinExistence type="predicted"/>
<reference evidence="1 2" key="1">
    <citation type="submission" date="2018-05" db="EMBL/GenBank/DDBJ databases">
        <title>Genome of Sphingosinicella humi QZX222.</title>
        <authorList>
            <person name="Qiao Z."/>
            <person name="Wang G."/>
        </authorList>
    </citation>
    <scope>NUCLEOTIDE SEQUENCE [LARGE SCALE GENOMIC DNA]</scope>
    <source>
        <strain evidence="1 2">QZX222</strain>
    </source>
</reference>
<evidence type="ECO:0000313" key="1">
    <source>
        <dbReference type="EMBL" id="PWG01946.1"/>
    </source>
</evidence>
<dbReference type="RefSeq" id="WP_109270086.1">
    <property type="nucleotide sequence ID" value="NZ_QFFF01000001.1"/>
</dbReference>
<organism evidence="1 2">
    <name type="scientific">Allosphingosinicella humi</name>
    <dbReference type="NCBI Taxonomy" id="2068657"/>
    <lineage>
        <taxon>Bacteria</taxon>
        <taxon>Pseudomonadati</taxon>
        <taxon>Pseudomonadota</taxon>
        <taxon>Alphaproteobacteria</taxon>
        <taxon>Sphingomonadales</taxon>
        <taxon>Sphingomonadaceae</taxon>
        <taxon>Allosphingosinicella</taxon>
    </lineage>
</organism>
<dbReference type="OrthoDB" id="7305331at2"/>
<dbReference type="EMBL" id="QFFF01000001">
    <property type="protein sequence ID" value="PWG01946.1"/>
    <property type="molecule type" value="Genomic_DNA"/>
</dbReference>
<dbReference type="InterPro" id="IPR014942">
    <property type="entry name" value="AbiEii"/>
</dbReference>
<evidence type="ECO:0008006" key="3">
    <source>
        <dbReference type="Google" id="ProtNLM"/>
    </source>
</evidence>
<evidence type="ECO:0000313" key="2">
    <source>
        <dbReference type="Proteomes" id="UP000245916"/>
    </source>
</evidence>
<name>A0A2U2J0S6_9SPHN</name>
<dbReference type="Proteomes" id="UP000245916">
    <property type="component" value="Unassembled WGS sequence"/>
</dbReference>
<comment type="caution">
    <text evidence="1">The sequence shown here is derived from an EMBL/GenBank/DDBJ whole genome shotgun (WGS) entry which is preliminary data.</text>
</comment>
<accession>A0A2U2J0S6</accession>
<dbReference type="Pfam" id="PF08843">
    <property type="entry name" value="AbiEii"/>
    <property type="match status" value="1"/>
</dbReference>
<dbReference type="AlphaFoldDB" id="A0A2U2J0S6"/>
<gene>
    <name evidence="1" type="ORF">DF286_02990</name>
</gene>